<evidence type="ECO:0000313" key="2">
    <source>
        <dbReference type="Proteomes" id="UP000289708"/>
    </source>
</evidence>
<name>A0A4Q0MI30_9HYPH</name>
<reference evidence="1 2" key="1">
    <citation type="submission" date="2018-12" db="EMBL/GenBank/DDBJ databases">
        <title>bacterium Hansschlegelia zhihuaiae S113.</title>
        <authorList>
            <person name="He J."/>
        </authorList>
    </citation>
    <scope>NUCLEOTIDE SEQUENCE [LARGE SCALE GENOMIC DNA]</scope>
    <source>
        <strain evidence="1 2">S 113</strain>
    </source>
</reference>
<dbReference type="EMBL" id="RYFI01000010">
    <property type="protein sequence ID" value="RXF73200.1"/>
    <property type="molecule type" value="Genomic_DNA"/>
</dbReference>
<gene>
    <name evidence="1" type="ORF">EK403_12015</name>
</gene>
<proteinExistence type="predicted"/>
<keyword evidence="2" id="KW-1185">Reference proteome</keyword>
<dbReference type="Proteomes" id="UP000289708">
    <property type="component" value="Unassembled WGS sequence"/>
</dbReference>
<evidence type="ECO:0000313" key="1">
    <source>
        <dbReference type="EMBL" id="RXF73200.1"/>
    </source>
</evidence>
<protein>
    <submittedName>
        <fullName evidence="1">Uncharacterized protein</fullName>
    </submittedName>
</protein>
<sequence length="95" mass="9975">MAIAANAPLFCGPEADPDALKAVHGRVCELERNCADFAIVLIARRRPVACDLRAIVASLRIAAIADMAFFAKTGRRITSPSEGLGIAREPLASAA</sequence>
<dbReference type="SUPFAM" id="SSF109755">
    <property type="entry name" value="PhoU-like"/>
    <property type="match status" value="1"/>
</dbReference>
<comment type="caution">
    <text evidence="1">The sequence shown here is derived from an EMBL/GenBank/DDBJ whole genome shotgun (WGS) entry which is preliminary data.</text>
</comment>
<accession>A0A4Q0MI30</accession>
<organism evidence="1 2">
    <name type="scientific">Hansschlegelia zhihuaiae</name>
    <dbReference type="NCBI Taxonomy" id="405005"/>
    <lineage>
        <taxon>Bacteria</taxon>
        <taxon>Pseudomonadati</taxon>
        <taxon>Pseudomonadota</taxon>
        <taxon>Alphaproteobacteria</taxon>
        <taxon>Hyphomicrobiales</taxon>
        <taxon>Methylopilaceae</taxon>
        <taxon>Hansschlegelia</taxon>
    </lineage>
</organism>
<dbReference type="AlphaFoldDB" id="A0A4Q0MI30"/>